<proteinExistence type="predicted"/>
<reference evidence="1" key="2">
    <citation type="journal article" date="2015" name="Data Brief">
        <title>Shoot transcriptome of the giant reed, Arundo donax.</title>
        <authorList>
            <person name="Barrero R.A."/>
            <person name="Guerrero F.D."/>
            <person name="Moolhuijzen P."/>
            <person name="Goolsby J.A."/>
            <person name="Tidwell J."/>
            <person name="Bellgard S.E."/>
            <person name="Bellgard M.I."/>
        </authorList>
    </citation>
    <scope>NUCLEOTIDE SEQUENCE</scope>
    <source>
        <tissue evidence="1">Shoot tissue taken approximately 20 cm above the soil surface</tissue>
    </source>
</reference>
<accession>A0A0A9E761</accession>
<organism evidence="1">
    <name type="scientific">Arundo donax</name>
    <name type="common">Giant reed</name>
    <name type="synonym">Donax arundinaceus</name>
    <dbReference type="NCBI Taxonomy" id="35708"/>
    <lineage>
        <taxon>Eukaryota</taxon>
        <taxon>Viridiplantae</taxon>
        <taxon>Streptophyta</taxon>
        <taxon>Embryophyta</taxon>
        <taxon>Tracheophyta</taxon>
        <taxon>Spermatophyta</taxon>
        <taxon>Magnoliopsida</taxon>
        <taxon>Liliopsida</taxon>
        <taxon>Poales</taxon>
        <taxon>Poaceae</taxon>
        <taxon>PACMAD clade</taxon>
        <taxon>Arundinoideae</taxon>
        <taxon>Arundineae</taxon>
        <taxon>Arundo</taxon>
    </lineage>
</organism>
<evidence type="ECO:0000313" key="1">
    <source>
        <dbReference type="EMBL" id="JAD94873.1"/>
    </source>
</evidence>
<dbReference type="AlphaFoldDB" id="A0A0A9E761"/>
<name>A0A0A9E761_ARUDO</name>
<reference evidence="1" key="1">
    <citation type="submission" date="2014-09" db="EMBL/GenBank/DDBJ databases">
        <authorList>
            <person name="Magalhaes I.L.F."/>
            <person name="Oliveira U."/>
            <person name="Santos F.R."/>
            <person name="Vidigal T.H.D.A."/>
            <person name="Brescovit A.D."/>
            <person name="Santos A.J."/>
        </authorList>
    </citation>
    <scope>NUCLEOTIDE SEQUENCE</scope>
    <source>
        <tissue evidence="1">Shoot tissue taken approximately 20 cm above the soil surface</tissue>
    </source>
</reference>
<dbReference type="EMBL" id="GBRH01203022">
    <property type="protein sequence ID" value="JAD94873.1"/>
    <property type="molecule type" value="Transcribed_RNA"/>
</dbReference>
<protein>
    <submittedName>
        <fullName evidence="1">Uncharacterized protein</fullName>
    </submittedName>
</protein>
<sequence>MLPQKDRHVVIGTLAAVATEEAPGGATAHAHRASKAASW</sequence>